<feature type="region of interest" description="Disordered" evidence="4">
    <location>
        <begin position="810"/>
        <end position="843"/>
    </location>
</feature>
<evidence type="ECO:0000259" key="5">
    <source>
        <dbReference type="SMART" id="SM00382"/>
    </source>
</evidence>
<dbReference type="eggNOG" id="KOG0730">
    <property type="taxonomic scope" value="Eukaryota"/>
</dbReference>
<sequence length="1941" mass="217207">MSPHKLFDDICHGRTKLDHDNTLSFLESLCSHPNPVPILLESSSGLSAFKRAMTTDYTAFFYNGLCCRVLSVFSQLDKCLEDDVRRVLAALAETPLFYVSLFTSITEDYLTEETKKWFAWLILQHVSQPESLSSRWSPLLKDVREVAEKIVVVAPKRNEEEDGERTGPGGRHDNDFEDFRAISIFPTPAEIMSKAKSHLIPSSAFEKEEEDPIKRREIYLETQFRLSREEMVVELREDARDLIEGEAKNGMESIIPNIELVGIETDGTSLAGYWSWKFKCPADFDLSFGRLTYTPPIPKLPGWKDWDLVLLMEGNEILAVCNFGRDDNALEQTPPVFMLRPYGNEAVVSNALLRLKNTEPKRVLKLNGNYWDRIGLLKRIQTMTSLPFIEILSRTTIRREVEHLPSDVLRAFEVNEKCDIGQLLRFTGGRRNLVLSEDQASALSAALRERVCLVQGMPGTGKTLLAALLAGILFQHTSHTIMVCCSTESGLNSLLQEVFQMISALHVITLLERPSLQLPPITNPGLRLDYQPVPQNPIDSSMKAILDALSADLTATFTRITDSRPAREDIIRYLAANHPDYHTAFSAPDGTNGSSSLLHRWIDGQDAPDAEDAQLLWSIPASERQTLLRQWTTSILEEAASQFAHAGRQINVTLDIARRSGNLEFAKILRSKRLIGTTYHGVQANLHTLRDAGFPDVVIFDDADYGSEDFMLAAMGPETKHLIMIGSAPVRTRVVEDWKLCAGAKEGYELDVSLFERLMRNGYPYHSLYTQHSSPANSAPGLVAVGPPTPAPANTFGGWGTAWSSISPVPPHKITPVNQRITDDSDSSRSPSRSQSPSPLTLPLSLTSRKVGAAEKEWNRRKSELGAHNVHVDAIMDMIGIEDVKQQILDILDNLETMKRQKRSMEGLTFNAAMFGNPGLGISTFAGHYTRFLKSIDMLTEEKYHEITTADADHFQQQVSQIKFGGAIHVVDAHSPGKYGYTSWLNSSNSVGSVTASALVEMMRAGAGKQAFIFSGPDTALWGFLDANAVLRDSLPQKFFFTDYTEEHLTTILEERLRETFKEVEMVVEGGIEGHYVQPALKRFLARHSYGSFANARSLDVFLEDVLRRQTKRLTKEQKDGSNPNYNLITKEDLLSIADSTELEDALKELDSLVGLEVVKQTVRNLVKIAQVNEQRELQGKKPLEVLLNRIFLGPPGTGKTTVAKVYAKILKQLGYLSYGEVITKHATDFIGRFIGQSEAITKEIVASAAGSVLIIDEAHVLNPKNDNSADCFKEAVIDTLISCVQNTPGEDRCIILVGYEDEMLDMFQNANPGLARRFRINDAFRFEDFTQDELMQIFESKLSEDHSSAIPAAKAVVADMLECARHRPNFGNGGEVQNLIATATENYYGRFEQGHFPEEIIFEPQDFDPDFGRSAEAPQRLADLFSDMVGCEEIVSKLSDYQKISHTMRLCGKDARKVIPMNFVFKGPPGTGKTTVARKMGHVFYDMGLLSSPEVIECSASDMVGKYLGHTGPKTRELFTRALGKVLFIDEAYRLGHGEYSGEAIGELVTLLTLKTYQGKMVVILAGYDYEMDRLLSSNRGLSSRFPEEIIFKDTDADSCLTILRLELARHGVTLPCLSEKKSRGYRSLADVIKSMSGTISWGNARDMISLSVHLVREAHKEPLDPRSKTFEVPQKTALKYLTAMREEQKARASHTTPSWDPQEVVHLRRSGVLEQLSIARGHLFHTTPTPLHSTFRSRISQKIWYRKDGTPRSKIRGLIITLLASGFILVSTAALDVMQDLEDLTFQFASMLQVQRVDFEEFNQVDFEDFKHTATYFSNLCTPFLVTPQYAEEDAVKEFFNNLKDFSFINDAGLKDKLQATMKSAAQDVHELLKDTKERPVESAQEVSRILRDAIVMVILGLEMNADEKLAAVMKAFKDRENDKPPPPKEKGKSYDLIG</sequence>
<feature type="domain" description="AAA+ ATPase" evidence="5">
    <location>
        <begin position="448"/>
        <end position="756"/>
    </location>
</feature>
<dbReference type="SMART" id="SM00382">
    <property type="entry name" value="AAA"/>
    <property type="match status" value="3"/>
</dbReference>
<dbReference type="GO" id="GO:0005524">
    <property type="term" value="F:ATP binding"/>
    <property type="evidence" value="ECO:0007669"/>
    <property type="project" value="UniProtKB-KW"/>
</dbReference>
<dbReference type="PANTHER" id="PTHR43392">
    <property type="entry name" value="AAA-TYPE ATPASE FAMILY PROTEIN / ANKYRIN REPEAT FAMILY PROTEIN"/>
    <property type="match status" value="1"/>
</dbReference>
<dbReference type="Pfam" id="PF00004">
    <property type="entry name" value="AAA"/>
    <property type="match status" value="2"/>
</dbReference>
<dbReference type="Gene3D" id="1.10.8.60">
    <property type="match status" value="1"/>
</dbReference>
<dbReference type="PANTHER" id="PTHR43392:SF2">
    <property type="entry name" value="AAA-TYPE ATPASE FAMILY PROTEIN _ ANKYRIN REPEAT FAMILY PROTEIN"/>
    <property type="match status" value="1"/>
</dbReference>
<feature type="domain" description="AAA+ ATPase" evidence="5">
    <location>
        <begin position="1460"/>
        <end position="1597"/>
    </location>
</feature>
<dbReference type="SUPFAM" id="SSF52540">
    <property type="entry name" value="P-loop containing nucleoside triphosphate hydrolases"/>
    <property type="match status" value="4"/>
</dbReference>
<dbReference type="InterPro" id="IPR050773">
    <property type="entry name" value="CbxX/CfxQ_RuBisCO_ESX"/>
</dbReference>
<evidence type="ECO:0000313" key="7">
    <source>
        <dbReference type="Proteomes" id="UP000054988"/>
    </source>
</evidence>
<keyword evidence="2" id="KW-0547">Nucleotide-binding</keyword>
<evidence type="ECO:0000256" key="2">
    <source>
        <dbReference type="ARBA" id="ARBA00022741"/>
    </source>
</evidence>
<dbReference type="Proteomes" id="UP000054988">
    <property type="component" value="Unassembled WGS sequence"/>
</dbReference>
<keyword evidence="3" id="KW-0067">ATP-binding</keyword>
<comment type="similarity">
    <text evidence="1">Belongs to the CbxX/CfxQ family.</text>
</comment>
<feature type="region of interest" description="Disordered" evidence="4">
    <location>
        <begin position="1919"/>
        <end position="1941"/>
    </location>
</feature>
<dbReference type="InterPro" id="IPR041677">
    <property type="entry name" value="DNA2/NAM7_AAA_11"/>
</dbReference>
<dbReference type="Pfam" id="PF13086">
    <property type="entry name" value="AAA_11"/>
    <property type="match status" value="1"/>
</dbReference>
<protein>
    <recommendedName>
        <fullName evidence="5">AAA+ ATPase domain-containing protein</fullName>
    </recommendedName>
</protein>
<comment type="caution">
    <text evidence="6">The sequence shown here is derived from an EMBL/GenBank/DDBJ whole genome shotgun (WGS) entry which is preliminary data.</text>
</comment>
<proteinExistence type="inferred from homology"/>
<dbReference type="Pfam" id="PF17866">
    <property type="entry name" value="AAA_lid_6"/>
    <property type="match status" value="1"/>
</dbReference>
<evidence type="ECO:0000256" key="1">
    <source>
        <dbReference type="ARBA" id="ARBA00010378"/>
    </source>
</evidence>
<dbReference type="PRINTS" id="PR00819">
    <property type="entry name" value="CBXCFQXSUPER"/>
</dbReference>
<dbReference type="EMBL" id="LATX01001909">
    <property type="protein sequence ID" value="KTB36353.1"/>
    <property type="molecule type" value="Genomic_DNA"/>
</dbReference>
<dbReference type="InterPro" id="IPR000641">
    <property type="entry name" value="CbxX/CfxQ"/>
</dbReference>
<feature type="region of interest" description="Disordered" evidence="4">
    <location>
        <begin position="155"/>
        <end position="175"/>
    </location>
</feature>
<dbReference type="InterPro" id="IPR003593">
    <property type="entry name" value="AAA+_ATPase"/>
</dbReference>
<dbReference type="FunFam" id="3.40.50.300:FF:000216">
    <property type="entry name" value="Type VII secretion ATPase EccA"/>
    <property type="match status" value="2"/>
</dbReference>
<dbReference type="InterPro" id="IPR003959">
    <property type="entry name" value="ATPase_AAA_core"/>
</dbReference>
<evidence type="ECO:0000256" key="4">
    <source>
        <dbReference type="SAM" id="MobiDB-lite"/>
    </source>
</evidence>
<accession>A0A0W0FJ49</accession>
<feature type="compositionally biased region" description="Low complexity" evidence="4">
    <location>
        <begin position="828"/>
        <end position="843"/>
    </location>
</feature>
<evidence type="ECO:0000256" key="3">
    <source>
        <dbReference type="ARBA" id="ARBA00022840"/>
    </source>
</evidence>
<dbReference type="GO" id="GO:0004386">
    <property type="term" value="F:helicase activity"/>
    <property type="evidence" value="ECO:0007669"/>
    <property type="project" value="InterPro"/>
</dbReference>
<dbReference type="InterPro" id="IPR041627">
    <property type="entry name" value="AAA_lid_6"/>
</dbReference>
<organism evidence="6 7">
    <name type="scientific">Moniliophthora roreri</name>
    <name type="common">Frosty pod rot fungus</name>
    <name type="synonym">Monilia roreri</name>
    <dbReference type="NCBI Taxonomy" id="221103"/>
    <lineage>
        <taxon>Eukaryota</taxon>
        <taxon>Fungi</taxon>
        <taxon>Dikarya</taxon>
        <taxon>Basidiomycota</taxon>
        <taxon>Agaricomycotina</taxon>
        <taxon>Agaricomycetes</taxon>
        <taxon>Agaricomycetidae</taxon>
        <taxon>Agaricales</taxon>
        <taxon>Marasmiineae</taxon>
        <taxon>Marasmiaceae</taxon>
        <taxon>Moniliophthora</taxon>
    </lineage>
</organism>
<reference evidence="6 7" key="1">
    <citation type="submission" date="2015-12" db="EMBL/GenBank/DDBJ databases">
        <title>Draft genome sequence of Moniliophthora roreri, the causal agent of frosty pod rot of cacao.</title>
        <authorList>
            <person name="Aime M.C."/>
            <person name="Diaz-Valderrama J.R."/>
            <person name="Kijpornyongpan T."/>
            <person name="Phillips-Mora W."/>
        </authorList>
    </citation>
    <scope>NUCLEOTIDE SEQUENCE [LARGE SCALE GENOMIC DNA]</scope>
    <source>
        <strain evidence="6 7">MCA 2952</strain>
    </source>
</reference>
<name>A0A0W0FJ49_MONRR</name>
<dbReference type="GO" id="GO:0016887">
    <property type="term" value="F:ATP hydrolysis activity"/>
    <property type="evidence" value="ECO:0007669"/>
    <property type="project" value="InterPro"/>
</dbReference>
<dbReference type="Gene3D" id="3.40.50.300">
    <property type="entry name" value="P-loop containing nucleotide triphosphate hydrolases"/>
    <property type="match status" value="4"/>
</dbReference>
<evidence type="ECO:0000313" key="6">
    <source>
        <dbReference type="EMBL" id="KTB36353.1"/>
    </source>
</evidence>
<dbReference type="InterPro" id="IPR027417">
    <property type="entry name" value="P-loop_NTPase"/>
</dbReference>
<gene>
    <name evidence="6" type="ORF">WG66_11042</name>
</gene>
<dbReference type="CDD" id="cd00009">
    <property type="entry name" value="AAA"/>
    <property type="match status" value="1"/>
</dbReference>
<feature type="domain" description="AAA+ ATPase" evidence="5">
    <location>
        <begin position="1186"/>
        <end position="1331"/>
    </location>
</feature>